<dbReference type="AlphaFoldDB" id="A0A4Y1QQ69"/>
<evidence type="ECO:0000313" key="1">
    <source>
        <dbReference type="EMBL" id="BBG93986.1"/>
    </source>
</evidence>
<proteinExistence type="predicted"/>
<sequence>FTIEVLTGPDPNSALEFESDPVRVRHLANNFYIKGRAQKTEKWPGGGFLCTSTAWGCKTFKNVSVTQSQPEPQTGRIQGTVVSLIRIPGSHGPGVPETLEANVKCTDKTEGKLDVRGHRHIRRQHILKANCFYNWVHKVA</sequence>
<feature type="non-terminal residue" evidence="1">
    <location>
        <position position="1"/>
    </location>
</feature>
<reference evidence="1" key="1">
    <citation type="journal article" date="2019" name="Science">
        <title>Mutation of a bHLH transcription factor allowed almond domestication.</title>
        <authorList>
            <person name="Sanchez-Perez R."/>
            <person name="Pavan S."/>
            <person name="Mazzeo R."/>
            <person name="Moldovan C."/>
            <person name="Aiese Cigliano R."/>
            <person name="Del Cueto J."/>
            <person name="Ricciardi F."/>
            <person name="Lotti C."/>
            <person name="Ricciardi L."/>
            <person name="Dicenta F."/>
            <person name="Lopez-Marques R.L."/>
            <person name="Lindberg Moller B."/>
        </authorList>
    </citation>
    <scope>NUCLEOTIDE SEQUENCE</scope>
</reference>
<accession>A0A4Y1QQ69</accession>
<name>A0A4Y1QQ69_PRUDU</name>
<dbReference type="EMBL" id="AP019297">
    <property type="protein sequence ID" value="BBG93986.1"/>
    <property type="molecule type" value="Genomic_DNA"/>
</dbReference>
<gene>
    <name evidence="1" type="ORF">Prudu_002157</name>
</gene>
<organism evidence="1">
    <name type="scientific">Prunus dulcis</name>
    <name type="common">Almond</name>
    <name type="synonym">Amygdalus dulcis</name>
    <dbReference type="NCBI Taxonomy" id="3755"/>
    <lineage>
        <taxon>Eukaryota</taxon>
        <taxon>Viridiplantae</taxon>
        <taxon>Streptophyta</taxon>
        <taxon>Embryophyta</taxon>
        <taxon>Tracheophyta</taxon>
        <taxon>Spermatophyta</taxon>
        <taxon>Magnoliopsida</taxon>
        <taxon>eudicotyledons</taxon>
        <taxon>Gunneridae</taxon>
        <taxon>Pentapetalae</taxon>
        <taxon>rosids</taxon>
        <taxon>fabids</taxon>
        <taxon>Rosales</taxon>
        <taxon>Rosaceae</taxon>
        <taxon>Amygdaloideae</taxon>
        <taxon>Amygdaleae</taxon>
        <taxon>Prunus</taxon>
    </lineage>
</organism>
<protein>
    <submittedName>
        <fullName evidence="1">Uncharacterized protein</fullName>
    </submittedName>
</protein>